<sequence>MRLSMRAWNAHFNPLYPIVPLIHGLSQKLAGREVAKNKNLLFFSYLNLVRGDGARRDGSSSRILSVYRELEGLVLPAISYLALPGDGLRRVQTGCRGEDLQ</sequence>
<gene>
    <name evidence="1" type="ORF">GSI_02894</name>
</gene>
<dbReference type="EMBL" id="AYKW01000004">
    <property type="protein sequence ID" value="PIL35106.1"/>
    <property type="molecule type" value="Genomic_DNA"/>
</dbReference>
<comment type="caution">
    <text evidence="1">The sequence shown here is derived from an EMBL/GenBank/DDBJ whole genome shotgun (WGS) entry which is preliminary data.</text>
</comment>
<accession>A0A2G8SMW1</accession>
<reference evidence="1 2" key="1">
    <citation type="journal article" date="2015" name="Sci. Rep.">
        <title>Chromosome-level genome map provides insights into diverse defense mechanisms in the medicinal fungus Ganoderma sinense.</title>
        <authorList>
            <person name="Zhu Y."/>
            <person name="Xu J."/>
            <person name="Sun C."/>
            <person name="Zhou S."/>
            <person name="Xu H."/>
            <person name="Nelson D.R."/>
            <person name="Qian J."/>
            <person name="Song J."/>
            <person name="Luo H."/>
            <person name="Xiang L."/>
            <person name="Li Y."/>
            <person name="Xu Z."/>
            <person name="Ji A."/>
            <person name="Wang L."/>
            <person name="Lu S."/>
            <person name="Hayward A."/>
            <person name="Sun W."/>
            <person name="Li X."/>
            <person name="Schwartz D.C."/>
            <person name="Wang Y."/>
            <person name="Chen S."/>
        </authorList>
    </citation>
    <scope>NUCLEOTIDE SEQUENCE [LARGE SCALE GENOMIC DNA]</scope>
    <source>
        <strain evidence="1 2">ZZ0214-1</strain>
    </source>
</reference>
<evidence type="ECO:0000313" key="2">
    <source>
        <dbReference type="Proteomes" id="UP000230002"/>
    </source>
</evidence>
<dbReference type="AlphaFoldDB" id="A0A2G8SMW1"/>
<name>A0A2G8SMW1_9APHY</name>
<keyword evidence="2" id="KW-1185">Reference proteome</keyword>
<dbReference type="Proteomes" id="UP000230002">
    <property type="component" value="Unassembled WGS sequence"/>
</dbReference>
<evidence type="ECO:0000313" key="1">
    <source>
        <dbReference type="EMBL" id="PIL35106.1"/>
    </source>
</evidence>
<protein>
    <submittedName>
        <fullName evidence="1">Uncharacterized protein</fullName>
    </submittedName>
</protein>
<proteinExistence type="predicted"/>
<organism evidence="1 2">
    <name type="scientific">Ganoderma sinense ZZ0214-1</name>
    <dbReference type="NCBI Taxonomy" id="1077348"/>
    <lineage>
        <taxon>Eukaryota</taxon>
        <taxon>Fungi</taxon>
        <taxon>Dikarya</taxon>
        <taxon>Basidiomycota</taxon>
        <taxon>Agaricomycotina</taxon>
        <taxon>Agaricomycetes</taxon>
        <taxon>Polyporales</taxon>
        <taxon>Polyporaceae</taxon>
        <taxon>Ganoderma</taxon>
    </lineage>
</organism>